<organism evidence="1 2">
    <name type="scientific">Burkholderia singularis</name>
    <dbReference type="NCBI Taxonomy" id="1503053"/>
    <lineage>
        <taxon>Bacteria</taxon>
        <taxon>Pseudomonadati</taxon>
        <taxon>Pseudomonadota</taxon>
        <taxon>Betaproteobacteria</taxon>
        <taxon>Burkholderiales</taxon>
        <taxon>Burkholderiaceae</taxon>
        <taxon>Burkholderia</taxon>
        <taxon>pseudomallei group</taxon>
    </lineage>
</organism>
<accession>A0A238H834</accession>
<proteinExistence type="predicted"/>
<reference evidence="1 2" key="1">
    <citation type="submission" date="2017-04" db="EMBL/GenBank/DDBJ databases">
        <authorList>
            <person name="Afonso C.L."/>
            <person name="Miller P.J."/>
            <person name="Scott M.A."/>
            <person name="Spackman E."/>
            <person name="Goraichik I."/>
            <person name="Dimitrov K.M."/>
            <person name="Suarez D.L."/>
            <person name="Swayne D.E."/>
        </authorList>
    </citation>
    <scope>NUCLEOTIDE SEQUENCE [LARGE SCALE GENOMIC DNA]</scope>
    <source>
        <strain evidence="1">LMG 28154</strain>
    </source>
</reference>
<dbReference type="Proteomes" id="UP000198460">
    <property type="component" value="Unassembled WGS sequence"/>
</dbReference>
<protein>
    <submittedName>
        <fullName evidence="1">Uncharacterized protein</fullName>
    </submittedName>
</protein>
<evidence type="ECO:0000313" key="1">
    <source>
        <dbReference type="EMBL" id="SMG01255.1"/>
    </source>
</evidence>
<dbReference type="AlphaFoldDB" id="A0A238H834"/>
<evidence type="ECO:0000313" key="2">
    <source>
        <dbReference type="Proteomes" id="UP000198460"/>
    </source>
</evidence>
<gene>
    <name evidence="1" type="ORF">BSIN_4287</name>
</gene>
<name>A0A238H834_9BURK</name>
<sequence>MTPARPPTAACSTAPSKARAARAFVVFARDRAGGRTLGRVRRRRRPHACRAGLPQAPDAAKHLITKARTP</sequence>
<dbReference type="EMBL" id="FXAN01000071">
    <property type="protein sequence ID" value="SMG01255.1"/>
    <property type="molecule type" value="Genomic_DNA"/>
</dbReference>